<dbReference type="Proteomes" id="UP000886998">
    <property type="component" value="Unassembled WGS sequence"/>
</dbReference>
<comment type="caution">
    <text evidence="1">The sequence shown here is derived from an EMBL/GenBank/DDBJ whole genome shotgun (WGS) entry which is preliminary data.</text>
</comment>
<evidence type="ECO:0000313" key="1">
    <source>
        <dbReference type="EMBL" id="GFY64787.1"/>
    </source>
</evidence>
<evidence type="ECO:0000313" key="2">
    <source>
        <dbReference type="Proteomes" id="UP000886998"/>
    </source>
</evidence>
<accession>A0A8X6Y5U1</accession>
<protein>
    <submittedName>
        <fullName evidence="1">Uncharacterized protein</fullName>
    </submittedName>
</protein>
<name>A0A8X6Y5U1_9ARAC</name>
<keyword evidence="2" id="KW-1185">Reference proteome</keyword>
<dbReference type="EMBL" id="BMAV01015404">
    <property type="protein sequence ID" value="GFY64787.1"/>
    <property type="molecule type" value="Genomic_DNA"/>
</dbReference>
<gene>
    <name evidence="1" type="ORF">TNIN_107691</name>
</gene>
<reference evidence="1" key="1">
    <citation type="submission" date="2020-08" db="EMBL/GenBank/DDBJ databases">
        <title>Multicomponent nature underlies the extraordinary mechanical properties of spider dragline silk.</title>
        <authorList>
            <person name="Kono N."/>
            <person name="Nakamura H."/>
            <person name="Mori M."/>
            <person name="Yoshida Y."/>
            <person name="Ohtoshi R."/>
            <person name="Malay A.D."/>
            <person name="Moran D.A.P."/>
            <person name="Tomita M."/>
            <person name="Numata K."/>
            <person name="Arakawa K."/>
        </authorList>
    </citation>
    <scope>NUCLEOTIDE SEQUENCE</scope>
</reference>
<dbReference type="AlphaFoldDB" id="A0A8X6Y5U1"/>
<sequence>MDSHSMKLYAAKPHFSVQVWAGVVIGHQWVRHSEPVTWPPCSRDLSSTAFFLWGCTEKCCVPNSCGFQNGSGSKNCLCCCGYSTKFRSI</sequence>
<organism evidence="1 2">
    <name type="scientific">Trichonephila inaurata madagascariensis</name>
    <dbReference type="NCBI Taxonomy" id="2747483"/>
    <lineage>
        <taxon>Eukaryota</taxon>
        <taxon>Metazoa</taxon>
        <taxon>Ecdysozoa</taxon>
        <taxon>Arthropoda</taxon>
        <taxon>Chelicerata</taxon>
        <taxon>Arachnida</taxon>
        <taxon>Araneae</taxon>
        <taxon>Araneomorphae</taxon>
        <taxon>Entelegynae</taxon>
        <taxon>Araneoidea</taxon>
        <taxon>Nephilidae</taxon>
        <taxon>Trichonephila</taxon>
        <taxon>Trichonephila inaurata</taxon>
    </lineage>
</organism>
<proteinExistence type="predicted"/>